<dbReference type="InterPro" id="IPR007207">
    <property type="entry name" value="Not_N"/>
</dbReference>
<organism evidence="15">
    <name type="scientific">Cacopsylla melanoneura</name>
    <dbReference type="NCBI Taxonomy" id="428564"/>
    <lineage>
        <taxon>Eukaryota</taxon>
        <taxon>Metazoa</taxon>
        <taxon>Ecdysozoa</taxon>
        <taxon>Arthropoda</taxon>
        <taxon>Hexapoda</taxon>
        <taxon>Insecta</taxon>
        <taxon>Pterygota</taxon>
        <taxon>Neoptera</taxon>
        <taxon>Paraneoptera</taxon>
        <taxon>Hemiptera</taxon>
        <taxon>Sternorrhyncha</taxon>
        <taxon>Psylloidea</taxon>
        <taxon>Psyllidae</taxon>
        <taxon>Psyllinae</taxon>
        <taxon>Cacopsylla</taxon>
    </lineage>
</organism>
<proteinExistence type="inferred from homology"/>
<evidence type="ECO:0000256" key="9">
    <source>
        <dbReference type="ARBA" id="ARBA00023242"/>
    </source>
</evidence>
<evidence type="ECO:0000256" key="12">
    <source>
        <dbReference type="SAM" id="MobiDB-lite"/>
    </source>
</evidence>
<comment type="similarity">
    <text evidence="3 10">Belongs to the CNOT2/3/5 family.</text>
</comment>
<evidence type="ECO:0000256" key="1">
    <source>
        <dbReference type="ARBA" id="ARBA00004123"/>
    </source>
</evidence>
<keyword evidence="9 10" id="KW-0539">Nucleus</keyword>
<feature type="compositionally biased region" description="Low complexity" evidence="12">
    <location>
        <begin position="309"/>
        <end position="320"/>
    </location>
</feature>
<dbReference type="Pfam" id="PF04153">
    <property type="entry name" value="NOT2_3_5_C"/>
    <property type="match status" value="1"/>
</dbReference>
<dbReference type="Pfam" id="PF04065">
    <property type="entry name" value="Not3"/>
    <property type="match status" value="1"/>
</dbReference>
<feature type="compositionally biased region" description="Polar residues" evidence="12">
    <location>
        <begin position="510"/>
        <end position="525"/>
    </location>
</feature>
<feature type="coiled-coil region" evidence="11">
    <location>
        <begin position="41"/>
        <end position="68"/>
    </location>
</feature>
<dbReference type="InterPro" id="IPR040168">
    <property type="entry name" value="Not2/3/5"/>
</dbReference>
<feature type="region of interest" description="Disordered" evidence="12">
    <location>
        <begin position="388"/>
        <end position="577"/>
    </location>
</feature>
<dbReference type="GO" id="GO:2000036">
    <property type="term" value="P:regulation of stem cell population maintenance"/>
    <property type="evidence" value="ECO:0007669"/>
    <property type="project" value="UniProtKB-ARBA"/>
</dbReference>
<protein>
    <submittedName>
        <fullName evidence="15">CCR4-NOT transcription complex subunit 3</fullName>
    </submittedName>
</protein>
<dbReference type="GO" id="GO:0000932">
    <property type="term" value="C:P-body"/>
    <property type="evidence" value="ECO:0007669"/>
    <property type="project" value="UniProtKB-UniRule"/>
</dbReference>
<evidence type="ECO:0000256" key="5">
    <source>
        <dbReference type="ARBA" id="ARBA00022491"/>
    </source>
</evidence>
<dbReference type="GO" id="GO:0005634">
    <property type="term" value="C:nucleus"/>
    <property type="evidence" value="ECO:0007669"/>
    <property type="project" value="UniProtKB-SubCell"/>
</dbReference>
<evidence type="ECO:0000256" key="3">
    <source>
        <dbReference type="ARBA" id="ARBA00007682"/>
    </source>
</evidence>
<keyword evidence="8 10" id="KW-0804">Transcription</keyword>
<dbReference type="Gene3D" id="2.30.30.1020">
    <property type="entry name" value="CCR4-NOT complex subunit 2/3/5, C-terminal domain"/>
    <property type="match status" value="1"/>
</dbReference>
<evidence type="ECO:0000256" key="10">
    <source>
        <dbReference type="PIRNR" id="PIRNR005290"/>
    </source>
</evidence>
<dbReference type="GO" id="GO:0006355">
    <property type="term" value="P:regulation of DNA-templated transcription"/>
    <property type="evidence" value="ECO:0007669"/>
    <property type="project" value="InterPro"/>
</dbReference>
<comment type="subcellular location">
    <subcellularLocation>
        <location evidence="2 10">Cytoplasm</location>
    </subcellularLocation>
    <subcellularLocation>
        <location evidence="1 10">Nucleus</location>
    </subcellularLocation>
</comment>
<reference evidence="15" key="1">
    <citation type="submission" date="2021-05" db="EMBL/GenBank/DDBJ databases">
        <authorList>
            <person name="Alioto T."/>
            <person name="Alioto T."/>
            <person name="Gomez Garrido J."/>
        </authorList>
    </citation>
    <scope>NUCLEOTIDE SEQUENCE</scope>
</reference>
<dbReference type="PANTHER" id="PTHR23326">
    <property type="entry name" value="CCR4 NOT-RELATED"/>
    <property type="match status" value="1"/>
</dbReference>
<keyword evidence="5 10" id="KW-0678">Repressor</keyword>
<evidence type="ECO:0000259" key="13">
    <source>
        <dbReference type="Pfam" id="PF04065"/>
    </source>
</evidence>
<evidence type="ECO:0000256" key="7">
    <source>
        <dbReference type="ARBA" id="ARBA00023015"/>
    </source>
</evidence>
<feature type="domain" description="CCR4-Not complex component Not N-terminal" evidence="13">
    <location>
        <begin position="4"/>
        <end position="241"/>
    </location>
</feature>
<dbReference type="InterPro" id="IPR007282">
    <property type="entry name" value="NOT2/3/5_C"/>
</dbReference>
<keyword evidence="11" id="KW-0175">Coiled coil</keyword>
<evidence type="ECO:0000259" key="14">
    <source>
        <dbReference type="Pfam" id="PF04153"/>
    </source>
</evidence>
<dbReference type="AlphaFoldDB" id="A0A8D9AN31"/>
<feature type="compositionally biased region" description="Low complexity" evidence="12">
    <location>
        <begin position="269"/>
        <end position="285"/>
    </location>
</feature>
<dbReference type="EMBL" id="HBUF01575764">
    <property type="protein sequence ID" value="CAG6768249.1"/>
    <property type="molecule type" value="Transcribed_RNA"/>
</dbReference>
<feature type="compositionally biased region" description="Low complexity" evidence="12">
    <location>
        <begin position="539"/>
        <end position="552"/>
    </location>
</feature>
<keyword evidence="4 10" id="KW-0963">Cytoplasm</keyword>
<dbReference type="GO" id="GO:0030015">
    <property type="term" value="C:CCR4-NOT core complex"/>
    <property type="evidence" value="ECO:0007669"/>
    <property type="project" value="UniProtKB-UniRule"/>
</dbReference>
<feature type="region of interest" description="Disordered" evidence="12">
    <location>
        <begin position="254"/>
        <end position="342"/>
    </location>
</feature>
<evidence type="ECO:0000256" key="8">
    <source>
        <dbReference type="ARBA" id="ARBA00023163"/>
    </source>
</evidence>
<feature type="compositionally biased region" description="Polar residues" evidence="12">
    <location>
        <begin position="563"/>
        <end position="577"/>
    </location>
</feature>
<feature type="domain" description="NOT2/NOT3/NOT5 C-terminal" evidence="14">
    <location>
        <begin position="648"/>
        <end position="773"/>
    </location>
</feature>
<feature type="compositionally biased region" description="Polar residues" evidence="12">
    <location>
        <begin position="254"/>
        <end position="268"/>
    </location>
</feature>
<dbReference type="InterPro" id="IPR038635">
    <property type="entry name" value="CCR4-NOT_su2/3/5_C_sf"/>
</dbReference>
<evidence type="ECO:0000256" key="2">
    <source>
        <dbReference type="ARBA" id="ARBA00004496"/>
    </source>
</evidence>
<dbReference type="InterPro" id="IPR012270">
    <property type="entry name" value="CCR4-NOT_su3/5"/>
</dbReference>
<evidence type="ECO:0000256" key="11">
    <source>
        <dbReference type="SAM" id="Coils"/>
    </source>
</evidence>
<feature type="compositionally biased region" description="Low complexity" evidence="12">
    <location>
        <begin position="445"/>
        <end position="472"/>
    </location>
</feature>
<name>A0A8D9AN31_9HEMI</name>
<sequence>MAATRKLQGEIDRCLKKVSEGVETFEDIWQKVHNATNSNQKEKYEADLKKEIKKLQRLRDQIKSWIASAEIKDKSTLLDYRKLIETQMERFKVVERETKTKAYSKEGLGAAQKMDPAQKEKEEISTWLVSSIDLLNIQLDQFESEIESLLVGKKKRLDKDKQDRMDELKGKVERHRYHIRKLETLLRMLDNMSVEVDQVLKLNSIHLCSKIRRIKDDVEYYIESSQEPDFEENEYIYDDIEGLDELELAGVVPSSATTDSNGTPNSLTSHSPHSPSMNHSNNLTGGMLGGGGNVSLDGDKDEKKPTSHSSNSKSKLLSNSDEVNASKGMVKPTAIRPLSTSTITSNSTSMLLTQASQNMSTLHQQQQLQQQQQTNSSTLISALVSLPQSQVKGGPPPPVSTGLQRGPTPTLPPPNSIPSTPTSNKHGLGAPSTPGGAGSNHHSGPLTPLSTSSTSNFASIASTPPASASASANQQGGLSSHKHLNSSSHHILENGSLPSGPGQGGAPNSGPGSTSNTPSNQSGSAGQHHANNDLGGGSSSSPPSSISSASSPLPLPPSPPASNTQSDHPGELNQPQPTSLKTIAQDALDRAALIGDNHNPNQETQESYDKSLAPSEAHIPYMLGVVPLGPQPLHKAHHYQYQLVDQAYHHLPTPADSERLRHYITRTPCTTPNYYPQVPLPHSDTLDFFQRLSTESLFFIFYYMEGTKAQYLAAKALKKQSWRFHTKYMMWFQRHEEPKLINEDYEQGTYIYFDNEKWSQRKKEGFTFEYKYLEDRDLN</sequence>
<dbReference type="PIRSF" id="PIRSF005290">
    <property type="entry name" value="NOT_su_3_5"/>
    <property type="match status" value="1"/>
</dbReference>
<evidence type="ECO:0000256" key="4">
    <source>
        <dbReference type="ARBA" id="ARBA00022490"/>
    </source>
</evidence>
<evidence type="ECO:0000256" key="6">
    <source>
        <dbReference type="ARBA" id="ARBA00022553"/>
    </source>
</evidence>
<accession>A0A8D9AN31</accession>
<keyword evidence="6" id="KW-0597">Phosphoprotein</keyword>
<evidence type="ECO:0000313" key="15">
    <source>
        <dbReference type="EMBL" id="CAG6768249.1"/>
    </source>
</evidence>
<keyword evidence="7 10" id="KW-0805">Transcription regulation</keyword>